<reference evidence="2 3" key="1">
    <citation type="submission" date="2018-08" db="EMBL/GenBank/DDBJ databases">
        <title>Aphanomyces genome sequencing and annotation.</title>
        <authorList>
            <person name="Minardi D."/>
            <person name="Oidtmann B."/>
            <person name="Van Der Giezen M."/>
            <person name="Studholme D.J."/>
        </authorList>
    </citation>
    <scope>NUCLEOTIDE SEQUENCE [LARGE SCALE GENOMIC DNA]</scope>
    <source>
        <strain evidence="2 3">FDL457</strain>
    </source>
</reference>
<evidence type="ECO:0000256" key="1">
    <source>
        <dbReference type="SAM" id="Phobius"/>
    </source>
</evidence>
<gene>
    <name evidence="2" type="ORF">DYB26_013722</name>
</gene>
<keyword evidence="1" id="KW-0812">Transmembrane</keyword>
<name>A0A418DXS0_APHAT</name>
<dbReference type="AlphaFoldDB" id="A0A418DXS0"/>
<protein>
    <submittedName>
        <fullName evidence="2">Uncharacterized protein</fullName>
    </submittedName>
</protein>
<sequence length="103" mass="11294">MREMLPSDQLCFRYVGVGCGSSLLDASTGSRVHKPLFVPGFNDTLSCALKGLVTVLPIALAFGLLVKCYLESKRQCDLLVDFILDDDELVEKHMPTIYLGPTS</sequence>
<dbReference type="Proteomes" id="UP000286510">
    <property type="component" value="Unassembled WGS sequence"/>
</dbReference>
<proteinExistence type="predicted"/>
<feature type="transmembrane region" description="Helical" evidence="1">
    <location>
        <begin position="51"/>
        <end position="70"/>
    </location>
</feature>
<keyword evidence="1" id="KW-1133">Transmembrane helix</keyword>
<organism evidence="2 3">
    <name type="scientific">Aphanomyces astaci</name>
    <name type="common">Crayfish plague agent</name>
    <dbReference type="NCBI Taxonomy" id="112090"/>
    <lineage>
        <taxon>Eukaryota</taxon>
        <taxon>Sar</taxon>
        <taxon>Stramenopiles</taxon>
        <taxon>Oomycota</taxon>
        <taxon>Saprolegniomycetes</taxon>
        <taxon>Saprolegniales</taxon>
        <taxon>Verrucalvaceae</taxon>
        <taxon>Aphanomyces</taxon>
    </lineage>
</organism>
<keyword evidence="1" id="KW-0472">Membrane</keyword>
<dbReference type="EMBL" id="QUTF01018684">
    <property type="protein sequence ID" value="RHZ01596.1"/>
    <property type="molecule type" value="Genomic_DNA"/>
</dbReference>
<evidence type="ECO:0000313" key="3">
    <source>
        <dbReference type="Proteomes" id="UP000286510"/>
    </source>
</evidence>
<accession>A0A418DXS0</accession>
<evidence type="ECO:0000313" key="2">
    <source>
        <dbReference type="EMBL" id="RHZ01596.1"/>
    </source>
</evidence>
<comment type="caution">
    <text evidence="2">The sequence shown here is derived from an EMBL/GenBank/DDBJ whole genome shotgun (WGS) entry which is preliminary data.</text>
</comment>